<protein>
    <submittedName>
        <fullName evidence="1">Predicted periplasmic protein</fullName>
    </submittedName>
</protein>
<dbReference type="InterPro" id="IPR029045">
    <property type="entry name" value="ClpP/crotonase-like_dom_sf"/>
</dbReference>
<dbReference type="Proteomes" id="UP000066014">
    <property type="component" value="Chromosome"/>
</dbReference>
<reference evidence="1 2" key="1">
    <citation type="journal article" date="2014" name="Nat. Commun.">
        <title>Physiological and genomic features of highly alkaliphilic hydrogen-utilizing Betaproteobacteria from a continental serpentinizing site.</title>
        <authorList>
            <person name="Suzuki S."/>
            <person name="Kuenen J.G."/>
            <person name="Schipper K."/>
            <person name="van der Velde S."/>
            <person name="Ishii S."/>
            <person name="Wu A."/>
            <person name="Sorokin D.Y."/>
            <person name="Tenney A."/>
            <person name="Meng X.Y."/>
            <person name="Morrill P.L."/>
            <person name="Kamagata Y."/>
            <person name="Muyzer G."/>
            <person name="Nealson K.H."/>
        </authorList>
    </citation>
    <scope>NUCLEOTIDE SEQUENCE [LARGE SCALE GENOMIC DNA]</scope>
    <source>
        <strain evidence="1 2">B1</strain>
    </source>
</reference>
<dbReference type="EMBL" id="AP014569">
    <property type="protein sequence ID" value="BAO82510.1"/>
    <property type="molecule type" value="Genomic_DNA"/>
</dbReference>
<dbReference type="HOGENOM" id="CLU_1106355_0_0_4"/>
<organism evidence="1 2">
    <name type="scientific">Serpentinimonas maccroryi</name>
    <dbReference type="NCBI Taxonomy" id="1458426"/>
    <lineage>
        <taxon>Bacteria</taxon>
        <taxon>Pseudomonadati</taxon>
        <taxon>Pseudomonadota</taxon>
        <taxon>Betaproteobacteria</taxon>
        <taxon>Burkholderiales</taxon>
        <taxon>Comamonadaceae</taxon>
        <taxon>Serpentinimonas</taxon>
    </lineage>
</organism>
<sequence length="222" mass="23103">MLTALLAGCAAPVTQPPRAAPEAAAPPVPAPGSLHTIGFDGGSLLVDTRTTACRITLSGAIHEDTVRRMHSAMQRIEAARCAQRLLQLETGAAQVGSAITLGAMLRNRRFDTLVPAGRVCDTPCLLVFAAGIQRTLAHGAQPAQLAITQLPPDADFGQRGCRSEPNAAQQLTLARYLNAMLPEPTSSTVLRQVLAADCNGSARLGPEQALALGLATSTAARR</sequence>
<dbReference type="KEGG" id="cbab:SMCB_0282"/>
<evidence type="ECO:0000313" key="1">
    <source>
        <dbReference type="EMBL" id="BAO82510.1"/>
    </source>
</evidence>
<gene>
    <name evidence="1" type="ORF">SMCB_0282</name>
</gene>
<dbReference type="AlphaFoldDB" id="A0A060NMA4"/>
<evidence type="ECO:0000313" key="2">
    <source>
        <dbReference type="Proteomes" id="UP000066014"/>
    </source>
</evidence>
<accession>A0A060NMA4</accession>
<dbReference type="SUPFAM" id="SSF52096">
    <property type="entry name" value="ClpP/crotonase"/>
    <property type="match status" value="1"/>
</dbReference>
<proteinExistence type="predicted"/>
<name>A0A060NMA4_9BURK</name>
<keyword evidence="2" id="KW-1185">Reference proteome</keyword>